<dbReference type="GeneID" id="70251551"/>
<organism evidence="2 3">
    <name type="scientific">Talaromyces proteolyticus</name>
    <dbReference type="NCBI Taxonomy" id="1131652"/>
    <lineage>
        <taxon>Eukaryota</taxon>
        <taxon>Fungi</taxon>
        <taxon>Dikarya</taxon>
        <taxon>Ascomycota</taxon>
        <taxon>Pezizomycotina</taxon>
        <taxon>Eurotiomycetes</taxon>
        <taxon>Eurotiomycetidae</taxon>
        <taxon>Eurotiales</taxon>
        <taxon>Trichocomaceae</taxon>
        <taxon>Talaromyces</taxon>
        <taxon>Talaromyces sect. Bacilispori</taxon>
    </lineage>
</organism>
<accession>A0AAD4KIV6</accession>
<feature type="chain" id="PRO_5042026398" description="Ecp2 effector protein domain-containing protein" evidence="1">
    <location>
        <begin position="18"/>
        <end position="193"/>
    </location>
</feature>
<dbReference type="RefSeq" id="XP_046065702.1">
    <property type="nucleotide sequence ID" value="XM_046221264.1"/>
</dbReference>
<comment type="caution">
    <text evidence="2">The sequence shown here is derived from an EMBL/GenBank/DDBJ whole genome shotgun (WGS) entry which is preliminary data.</text>
</comment>
<name>A0AAD4KIV6_9EURO</name>
<evidence type="ECO:0000313" key="2">
    <source>
        <dbReference type="EMBL" id="KAH8689348.1"/>
    </source>
</evidence>
<dbReference type="AlphaFoldDB" id="A0AAD4KIV6"/>
<proteinExistence type="predicted"/>
<evidence type="ECO:0000256" key="1">
    <source>
        <dbReference type="SAM" id="SignalP"/>
    </source>
</evidence>
<protein>
    <recommendedName>
        <fullName evidence="4">Ecp2 effector protein domain-containing protein</fullName>
    </recommendedName>
</protein>
<dbReference type="Proteomes" id="UP001201262">
    <property type="component" value="Unassembled WGS sequence"/>
</dbReference>
<sequence length="193" mass="20537">MWAATVLFPFILLVTSALKLPGGLEDGVYRMYLDEHGNEIHESISTPALKEIAKASSAAQDISDNVETRSNEVEYVESFCGCGFDLVHSDCDAAVASLEAQLGTGVLITELSYYAIKGAVVAFVCNRGYGFEINSDDYARGIGGVTSVCGRYVAGSLEGYSFDDGGYADVGYMQYYAGLNFCEHAEGSGSSSC</sequence>
<keyword evidence="3" id="KW-1185">Reference proteome</keyword>
<evidence type="ECO:0000313" key="3">
    <source>
        <dbReference type="Proteomes" id="UP001201262"/>
    </source>
</evidence>
<feature type="signal peptide" evidence="1">
    <location>
        <begin position="1"/>
        <end position="17"/>
    </location>
</feature>
<keyword evidence="1" id="KW-0732">Signal</keyword>
<dbReference type="EMBL" id="JAJTJA010000015">
    <property type="protein sequence ID" value="KAH8689348.1"/>
    <property type="molecule type" value="Genomic_DNA"/>
</dbReference>
<gene>
    <name evidence="2" type="ORF">BGW36DRAFT_433354</name>
</gene>
<evidence type="ECO:0008006" key="4">
    <source>
        <dbReference type="Google" id="ProtNLM"/>
    </source>
</evidence>
<reference evidence="2" key="1">
    <citation type="submission" date="2021-12" db="EMBL/GenBank/DDBJ databases">
        <title>Convergent genome expansion in fungi linked to evolution of root-endophyte symbiosis.</title>
        <authorList>
            <consortium name="DOE Joint Genome Institute"/>
            <person name="Ke Y.-H."/>
            <person name="Bonito G."/>
            <person name="Liao H.-L."/>
            <person name="Looney B."/>
            <person name="Rojas-Flechas A."/>
            <person name="Nash J."/>
            <person name="Hameed K."/>
            <person name="Schadt C."/>
            <person name="Martin F."/>
            <person name="Crous P.W."/>
            <person name="Miettinen O."/>
            <person name="Magnuson J.K."/>
            <person name="Labbe J."/>
            <person name="Jacobson D."/>
            <person name="Doktycz M.J."/>
            <person name="Veneault-Fourrey C."/>
            <person name="Kuo A."/>
            <person name="Mondo S."/>
            <person name="Calhoun S."/>
            <person name="Riley R."/>
            <person name="Ohm R."/>
            <person name="LaButti K."/>
            <person name="Andreopoulos B."/>
            <person name="Pangilinan J."/>
            <person name="Nolan M."/>
            <person name="Tritt A."/>
            <person name="Clum A."/>
            <person name="Lipzen A."/>
            <person name="Daum C."/>
            <person name="Barry K."/>
            <person name="Grigoriev I.V."/>
            <person name="Vilgalys R."/>
        </authorList>
    </citation>
    <scope>NUCLEOTIDE SEQUENCE</scope>
    <source>
        <strain evidence="2">PMI_201</strain>
    </source>
</reference>